<dbReference type="InterPro" id="IPR037221">
    <property type="entry name" value="H-type_lectin_dom_sf"/>
</dbReference>
<comment type="caution">
    <text evidence="5">The sequence shown here is derived from an EMBL/GenBank/DDBJ whole genome shotgun (WGS) entry which is preliminary data.</text>
</comment>
<reference evidence="6" key="1">
    <citation type="journal article" date="2017" name="bioRxiv">
        <title>Comparative analysis of the genomes of Stylophora pistillata and Acropora digitifera provides evidence for extensive differences between species of corals.</title>
        <authorList>
            <person name="Voolstra C.R."/>
            <person name="Li Y."/>
            <person name="Liew Y.J."/>
            <person name="Baumgarten S."/>
            <person name="Zoccola D."/>
            <person name="Flot J.-F."/>
            <person name="Tambutte S."/>
            <person name="Allemand D."/>
            <person name="Aranda M."/>
        </authorList>
    </citation>
    <scope>NUCLEOTIDE SEQUENCE [LARGE SCALE GENOMIC DNA]</scope>
</reference>
<feature type="domain" description="C-type lectin" evidence="3">
    <location>
        <begin position="467"/>
        <end position="581"/>
    </location>
</feature>
<proteinExistence type="predicted"/>
<evidence type="ECO:0000259" key="4">
    <source>
        <dbReference type="PROSITE" id="PS50878"/>
    </source>
</evidence>
<feature type="chain" id="PRO_5012451119" evidence="2">
    <location>
        <begin position="26"/>
        <end position="914"/>
    </location>
</feature>
<dbReference type="Proteomes" id="UP000225706">
    <property type="component" value="Unassembled WGS sequence"/>
</dbReference>
<sequence>MRVFPGSLLLAVLLVVCEIAFMVEGQTLVQDGKINFTASYPDLLYCTNVQFPRAFSSSRNVRVITSISYESNTRSVHDSAAVWTSDLTQSSFRVCVLESGPGTNGSAVVNWIAFRSAPSGMLDGTASFSAFTSGTKCERVTFAQILILASMSLVTILLSARHLDPKTPGFPSQKGRHRLRHHPSWAEAVCEQVPLVPYVFYPDKPVHIQVSVNHNNFSDPSYVHEAVVAWVEDIMENNFTVCVTQAGRNEKKNGKTFASVDWLAYQGAPDGGVSGEMDMPTWWTGTSCRRVSLPPKKFKSIPTVFVTTDHERRGVKHDASTVWVEDLTTTSFKICVRELQNFDGAHESIHVDWMAFEELHQPLFMEHGSLYFENGKNPSKEFNYAFCEDVVFKKPYNDSPAILVSANHSTNGGNLNPLYNSISAWAEYINKTGFRACVKELFVNQHDPLSVSYAVMPDVCEPGWSFYNGSCYYTSDTCETWSKASRICRSMGANLPAIESQEENVYIQHRHNGEKAWIGLNDIATEGLFTWADGCPDKFRYWAENQPNDFRGEDCVHTLGPSHGYMWNDVDCSACHQYTCKRVETTTTFTAQDNELYSIQATIQEVLKALKNIDPSKACGPDQIPGRILRECSSEIAPSLTRLINISLRVGCVPQDWKRANVVPVYKKGDNEDVCSYRAISLLSLISKITERIVLDRFSNFIADKIYPMQHGFVKGRSTITQLLDTVHRMVRTIDHGEQTDVAFLDFSKAFDSVSHAHLISKLDQSGIKGPLLHWFISYLGNRLQRVVIDGKSSNWLPVTSGVPQGSLLGPALFVLFINDMPSALSHSSTLALFADDAKCFRTIRSYADCALLQDEIDKLVDWSNNWKLAFNVDKCSLCTVTRKRSPIICNYTDIFESATFSFRLRKYPRPHVM</sequence>
<dbReference type="OrthoDB" id="5954387at2759"/>
<dbReference type="Gene3D" id="3.10.100.10">
    <property type="entry name" value="Mannose-Binding Protein A, subunit A"/>
    <property type="match status" value="1"/>
</dbReference>
<dbReference type="InterPro" id="IPR001304">
    <property type="entry name" value="C-type_lectin-like"/>
</dbReference>
<keyword evidence="5" id="KW-0548">Nucleotidyltransferase</keyword>
<protein>
    <submittedName>
        <fullName evidence="5">RNA-directed DNA polymerase from mobile element jockey</fullName>
    </submittedName>
</protein>
<dbReference type="Pfam" id="PF00078">
    <property type="entry name" value="RVT_1"/>
    <property type="match status" value="1"/>
</dbReference>
<dbReference type="EMBL" id="LSMT01000932">
    <property type="protein sequence ID" value="PFX13619.1"/>
    <property type="molecule type" value="Genomic_DNA"/>
</dbReference>
<keyword evidence="5" id="KW-0695">RNA-directed DNA polymerase</keyword>
<feature type="domain" description="Reverse transcriptase" evidence="4">
    <location>
        <begin position="646"/>
        <end position="901"/>
    </location>
</feature>
<dbReference type="PROSITE" id="PS50041">
    <property type="entry name" value="C_TYPE_LECTIN_2"/>
    <property type="match status" value="1"/>
</dbReference>
<dbReference type="AlphaFoldDB" id="A0A2B4R9Y0"/>
<dbReference type="SUPFAM" id="SSF56436">
    <property type="entry name" value="C-type lectin-like"/>
    <property type="match status" value="1"/>
</dbReference>
<dbReference type="SMART" id="SM00034">
    <property type="entry name" value="CLECT"/>
    <property type="match status" value="1"/>
</dbReference>
<evidence type="ECO:0000313" key="5">
    <source>
        <dbReference type="EMBL" id="PFX13619.1"/>
    </source>
</evidence>
<evidence type="ECO:0000313" key="6">
    <source>
        <dbReference type="Proteomes" id="UP000225706"/>
    </source>
</evidence>
<evidence type="ECO:0000256" key="1">
    <source>
        <dbReference type="ARBA" id="ARBA00023157"/>
    </source>
</evidence>
<dbReference type="PROSITE" id="PS50878">
    <property type="entry name" value="RT_POL"/>
    <property type="match status" value="1"/>
</dbReference>
<dbReference type="CDD" id="cd01650">
    <property type="entry name" value="RT_nLTR_like"/>
    <property type="match status" value="1"/>
</dbReference>
<evidence type="ECO:0000259" key="3">
    <source>
        <dbReference type="PROSITE" id="PS50041"/>
    </source>
</evidence>
<dbReference type="PROSITE" id="PS00615">
    <property type="entry name" value="C_TYPE_LECTIN_1"/>
    <property type="match status" value="1"/>
</dbReference>
<keyword evidence="1" id="KW-1015">Disulfide bond</keyword>
<dbReference type="PANTHER" id="PTHR33332">
    <property type="entry name" value="REVERSE TRANSCRIPTASE DOMAIN-CONTAINING PROTEIN"/>
    <property type="match status" value="1"/>
</dbReference>
<dbReference type="InterPro" id="IPR016186">
    <property type="entry name" value="C-type_lectin-like/link_sf"/>
</dbReference>
<dbReference type="InterPro" id="IPR000477">
    <property type="entry name" value="RT_dom"/>
</dbReference>
<keyword evidence="5" id="KW-0808">Transferase</keyword>
<organism evidence="5 6">
    <name type="scientific">Stylophora pistillata</name>
    <name type="common">Smooth cauliflower coral</name>
    <dbReference type="NCBI Taxonomy" id="50429"/>
    <lineage>
        <taxon>Eukaryota</taxon>
        <taxon>Metazoa</taxon>
        <taxon>Cnidaria</taxon>
        <taxon>Anthozoa</taxon>
        <taxon>Hexacorallia</taxon>
        <taxon>Scleractinia</taxon>
        <taxon>Astrocoeniina</taxon>
        <taxon>Pocilloporidae</taxon>
        <taxon>Stylophora</taxon>
    </lineage>
</organism>
<dbReference type="InterPro" id="IPR043502">
    <property type="entry name" value="DNA/RNA_pol_sf"/>
</dbReference>
<accession>A0A2B4R9Y0</accession>
<dbReference type="SUPFAM" id="SSF56672">
    <property type="entry name" value="DNA/RNA polymerases"/>
    <property type="match status" value="1"/>
</dbReference>
<dbReference type="Gene3D" id="2.60.40.2080">
    <property type="match status" value="3"/>
</dbReference>
<name>A0A2B4R9Y0_STYPI</name>
<dbReference type="InterPro" id="IPR018378">
    <property type="entry name" value="C-type_lectin_CS"/>
</dbReference>
<gene>
    <name evidence="5" type="primary">pol</name>
    <name evidence="5" type="ORF">AWC38_SpisGene22284</name>
</gene>
<evidence type="ECO:0000256" key="2">
    <source>
        <dbReference type="SAM" id="SignalP"/>
    </source>
</evidence>
<keyword evidence="6" id="KW-1185">Reference proteome</keyword>
<dbReference type="InterPro" id="IPR016187">
    <property type="entry name" value="CTDL_fold"/>
</dbReference>
<feature type="signal peptide" evidence="2">
    <location>
        <begin position="1"/>
        <end position="25"/>
    </location>
</feature>
<dbReference type="Pfam" id="PF00059">
    <property type="entry name" value="Lectin_C"/>
    <property type="match status" value="1"/>
</dbReference>
<dbReference type="GO" id="GO:0003964">
    <property type="term" value="F:RNA-directed DNA polymerase activity"/>
    <property type="evidence" value="ECO:0007669"/>
    <property type="project" value="UniProtKB-KW"/>
</dbReference>
<keyword evidence="2" id="KW-0732">Signal</keyword>